<protein>
    <submittedName>
        <fullName evidence="1">PcfJ-like family protein</fullName>
    </submittedName>
</protein>
<reference evidence="1 2" key="1">
    <citation type="submission" date="2014-02" db="EMBL/GenBank/DDBJ databases">
        <authorList>
            <person name="Sears C."/>
            <person name="Carroll K."/>
            <person name="Sack B.R."/>
            <person name="Qadri F."/>
            <person name="Myers L.L."/>
            <person name="Chung G.-T."/>
            <person name="Escheverria P."/>
            <person name="Fraser C.M."/>
            <person name="Sadzewicz L."/>
            <person name="Shefchek K.A."/>
            <person name="Tallon L."/>
            <person name="Das S.P."/>
            <person name="Daugherty S."/>
            <person name="Mongodin E.F."/>
        </authorList>
    </citation>
    <scope>NUCLEOTIDE SEQUENCE [LARGE SCALE GENOMIC DNA]</scope>
    <source>
        <strain evidence="1 2">S36L11</strain>
    </source>
</reference>
<dbReference type="Proteomes" id="UP000022082">
    <property type="component" value="Unassembled WGS sequence"/>
</dbReference>
<proteinExistence type="predicted"/>
<dbReference type="InterPro" id="IPR025586">
    <property type="entry name" value="PcfJ"/>
</dbReference>
<sequence>MKPKTKIQKEVARLSANLRPISATQIDWAYRHCVEHIGYRTKKGNITCSDCGHEWHSDSGLCDTLEGCTCPKCHAELKVQDTRRRIYKETQNFSVITTCKGYQVIRVAQVRCESRKGEPMRFYCHEVVQRWISPDGKVTDMALLRGFLFCYCDVWALGSDMEVRPHNSLYDDVVARSCAYPKMRILPQLRRNGFKGDFHGISPVRLFKALLSDPRIETLMKGGEIEVMKHFLFNTRTADECWASYLIAKRHKYQIDNLSMWCDYLRMLKKLGQDLRNPKNICPEDFMAAHDNATRKIEAIHEKERAAEQRRWEIERREREQQRQLQRKKDAEDFIANKSKFFGLVITDEEIIVKVLESIDEYYNEGKTQGICVFGSGYYKKADTLILSARIGDEIIETVEVDLRTLEVVQCHGKHNQDTEYHERIIDLVNKNANLIRERMKAA</sequence>
<dbReference type="PATRIC" id="fig|1339327.3.peg.4443"/>
<accession>A0A015WYE7</accession>
<evidence type="ECO:0000313" key="2">
    <source>
        <dbReference type="Proteomes" id="UP000022082"/>
    </source>
</evidence>
<comment type="caution">
    <text evidence="1">The sequence shown here is derived from an EMBL/GenBank/DDBJ whole genome shotgun (WGS) entry which is preliminary data.</text>
</comment>
<gene>
    <name evidence="1" type="ORF">M136_3913</name>
</gene>
<dbReference type="EMBL" id="JGDJ01000264">
    <property type="protein sequence ID" value="EXZ26925.1"/>
    <property type="molecule type" value="Genomic_DNA"/>
</dbReference>
<dbReference type="AlphaFoldDB" id="A0A015WYE7"/>
<dbReference type="RefSeq" id="WP_004291532.1">
    <property type="nucleotide sequence ID" value="NZ_JGDJ01000264.1"/>
</dbReference>
<dbReference type="GeneID" id="82157898"/>
<dbReference type="Pfam" id="PF14284">
    <property type="entry name" value="PcfJ"/>
    <property type="match status" value="1"/>
</dbReference>
<name>A0A015WYE7_BACFG</name>
<organism evidence="1 2">
    <name type="scientific">Bacteroides fragilis str. S36L11</name>
    <dbReference type="NCBI Taxonomy" id="1339327"/>
    <lineage>
        <taxon>Bacteria</taxon>
        <taxon>Pseudomonadati</taxon>
        <taxon>Bacteroidota</taxon>
        <taxon>Bacteroidia</taxon>
        <taxon>Bacteroidales</taxon>
        <taxon>Bacteroidaceae</taxon>
        <taxon>Bacteroides</taxon>
    </lineage>
</organism>
<evidence type="ECO:0000313" key="1">
    <source>
        <dbReference type="EMBL" id="EXZ26925.1"/>
    </source>
</evidence>